<dbReference type="GeneID" id="98658409"/>
<organism evidence="4 5">
    <name type="scientific">Ellagibacter isourolithinifaciens</name>
    <dbReference type="NCBI Taxonomy" id="2137581"/>
    <lineage>
        <taxon>Bacteria</taxon>
        <taxon>Bacillati</taxon>
        <taxon>Actinomycetota</taxon>
        <taxon>Coriobacteriia</taxon>
        <taxon>Eggerthellales</taxon>
        <taxon>Eggerthellaceae</taxon>
        <taxon>Ellagibacter</taxon>
    </lineage>
</organism>
<accession>A0A6N6NQN6</accession>
<reference evidence="4 5" key="1">
    <citation type="submission" date="2019-09" db="EMBL/GenBank/DDBJ databases">
        <title>Whole genome shotgun sequencing (WGS) of Ellagibacter isourolithinifaciens DSM 104140(T) and Adlercreutzia muris DSM 29508(T).</title>
        <authorList>
            <person name="Stoll D.A."/>
            <person name="Danylec N."/>
            <person name="Huch M."/>
        </authorList>
    </citation>
    <scope>NUCLEOTIDE SEQUENCE [LARGE SCALE GENOMIC DNA]</scope>
    <source>
        <strain evidence="4 5">DSM 104140</strain>
    </source>
</reference>
<feature type="domain" description="Glycosyltransferase 2-like" evidence="3">
    <location>
        <begin position="7"/>
        <end position="166"/>
    </location>
</feature>
<dbReference type="AlphaFoldDB" id="A0A6N6NQN6"/>
<evidence type="ECO:0000256" key="1">
    <source>
        <dbReference type="ARBA" id="ARBA00022676"/>
    </source>
</evidence>
<dbReference type="PANTHER" id="PTHR22916">
    <property type="entry name" value="GLYCOSYLTRANSFERASE"/>
    <property type="match status" value="1"/>
</dbReference>
<dbReference type="GO" id="GO:0016757">
    <property type="term" value="F:glycosyltransferase activity"/>
    <property type="evidence" value="ECO:0007669"/>
    <property type="project" value="UniProtKB-KW"/>
</dbReference>
<dbReference type="SUPFAM" id="SSF53448">
    <property type="entry name" value="Nucleotide-diphospho-sugar transferases"/>
    <property type="match status" value="1"/>
</dbReference>
<keyword evidence="1" id="KW-0328">Glycosyltransferase</keyword>
<comment type="caution">
    <text evidence="4">The sequence shown here is derived from an EMBL/GenBank/DDBJ whole genome shotgun (WGS) entry which is preliminary data.</text>
</comment>
<protein>
    <submittedName>
        <fullName evidence="4">Glycosyltransferase family 2 protein</fullName>
    </submittedName>
</protein>
<dbReference type="RefSeq" id="WP_158050063.1">
    <property type="nucleotide sequence ID" value="NZ_WAJR01000023.1"/>
</dbReference>
<dbReference type="InterPro" id="IPR001173">
    <property type="entry name" value="Glyco_trans_2-like"/>
</dbReference>
<name>A0A6N6NQN6_9ACTN</name>
<dbReference type="InterPro" id="IPR029044">
    <property type="entry name" value="Nucleotide-diphossugar_trans"/>
</dbReference>
<dbReference type="Gene3D" id="3.90.550.10">
    <property type="entry name" value="Spore Coat Polysaccharide Biosynthesis Protein SpsA, Chain A"/>
    <property type="match status" value="1"/>
</dbReference>
<dbReference type="Pfam" id="PF00535">
    <property type="entry name" value="Glycos_transf_2"/>
    <property type="match status" value="1"/>
</dbReference>
<keyword evidence="2 4" id="KW-0808">Transferase</keyword>
<dbReference type="EMBL" id="WAJR01000023">
    <property type="protein sequence ID" value="KAB1638687.1"/>
    <property type="molecule type" value="Genomic_DNA"/>
</dbReference>
<evidence type="ECO:0000313" key="4">
    <source>
        <dbReference type="EMBL" id="KAB1638687.1"/>
    </source>
</evidence>
<dbReference type="OrthoDB" id="1666828at2"/>
<keyword evidence="5" id="KW-1185">Reference proteome</keyword>
<evidence type="ECO:0000256" key="2">
    <source>
        <dbReference type="ARBA" id="ARBA00022679"/>
    </source>
</evidence>
<proteinExistence type="predicted"/>
<evidence type="ECO:0000259" key="3">
    <source>
        <dbReference type="Pfam" id="PF00535"/>
    </source>
</evidence>
<evidence type="ECO:0000313" key="5">
    <source>
        <dbReference type="Proteomes" id="UP000468668"/>
    </source>
</evidence>
<dbReference type="Proteomes" id="UP000468668">
    <property type="component" value="Unassembled WGS sequence"/>
</dbReference>
<dbReference type="CDD" id="cd00761">
    <property type="entry name" value="Glyco_tranf_GTA_type"/>
    <property type="match status" value="1"/>
</dbReference>
<gene>
    <name evidence="4" type="ORF">F8C90_08315</name>
</gene>
<sequence>MDNPKVSIIVPVYNVESYLAQCLDSLIEQTFTDIEILCLDDGSTDGSPELLDAYAAKDARIRALHRENCGVAETRNVGVGLARGEYILFVDSDDYIAQRTCEVLVATAEREGADIVVFGGKTFPTLPWADDSFAWRDNVYHSGVDALLYERGSIPLMCNKMYRTDFLRGNGLLLNPDLSLGEDHAFQFITFPLAKTVAFSKEMLYFYRVRRDSAVGATCSDGAKQLFLHFDVVKYALTTWKERGTLVEFGREGVSWAVSFLFTSAKMTYYNDRVRFAELFSAFLGEVLEGRSLDSLGLDDGVRGRLAYLVSPQVETDAPSISILIECADEADDAKAALDAIEFQDEQSFEVLFFPPADENSRYAQLIADFTENDCRARVLPTRDVASALASARGIYLVRSYANVVYDPQAFDQLLQLAGEREGRTVVGEREPYDIAVFTDSAGMLGVRDLFDFYEPSTTEAIVPEGAHPASDFSSQLLSFSSIASANKAFNREFLLQCAEEAKCSTWLGLQCAAFSQATKIVVTKRPLATLRCLPFASTGLVGARAMLDDVFSGFEEARANFTGDDEAACGLDAAAARHLILMVDLIRNPIARRYCFEDARERGGEAIARALAGSQLTDAECVVCRALLGETYDAYTGYRDTLVLNGVIMKNEENLLAVGGQAQHINQLNSDIEEFYHSISYRTGRAVTAPARAAANLAKRVLHAARRG</sequence>
<dbReference type="PANTHER" id="PTHR22916:SF51">
    <property type="entry name" value="GLYCOSYLTRANSFERASE EPSH-RELATED"/>
    <property type="match status" value="1"/>
</dbReference>